<feature type="compositionally biased region" description="Basic residues" evidence="1">
    <location>
        <begin position="1399"/>
        <end position="1412"/>
    </location>
</feature>
<dbReference type="CDD" id="cd01650">
    <property type="entry name" value="RT_nLTR_like"/>
    <property type="match status" value="1"/>
</dbReference>
<feature type="region of interest" description="Disordered" evidence="1">
    <location>
        <begin position="1318"/>
        <end position="1354"/>
    </location>
</feature>
<comment type="caution">
    <text evidence="4">The sequence shown here is derived from an EMBL/GenBank/DDBJ whole genome shotgun (WGS) entry which is preliminary data.</text>
</comment>
<dbReference type="InterPro" id="IPR036691">
    <property type="entry name" value="Endo/exonu/phosph_ase_sf"/>
</dbReference>
<name>A0A2V2XJS1_TRYCR</name>
<feature type="compositionally biased region" description="Polar residues" evidence="1">
    <location>
        <begin position="1425"/>
        <end position="1444"/>
    </location>
</feature>
<reference evidence="4 5" key="1">
    <citation type="journal article" date="2018" name="Microb. Genom.">
        <title>Expanding an expanded genome: long-read sequencing of Trypanosoma cruzi.</title>
        <authorList>
            <person name="Berna L."/>
            <person name="Rodriguez M."/>
            <person name="Chiribao M.L."/>
            <person name="Parodi-Talice A."/>
            <person name="Pita S."/>
            <person name="Rijo G."/>
            <person name="Alvarez-Valin F."/>
            <person name="Robello C."/>
        </authorList>
    </citation>
    <scope>NUCLEOTIDE SEQUENCE [LARGE SCALE GENOMIC DNA]</scope>
    <source>
        <strain evidence="4 5">TCC</strain>
    </source>
</reference>
<dbReference type="GO" id="GO:0003676">
    <property type="term" value="F:nucleic acid binding"/>
    <property type="evidence" value="ECO:0007669"/>
    <property type="project" value="InterPro"/>
</dbReference>
<feature type="domain" description="RNase H type-1" evidence="3">
    <location>
        <begin position="1072"/>
        <end position="1213"/>
    </location>
</feature>
<dbReference type="InterPro" id="IPR043502">
    <property type="entry name" value="DNA/RNA_pol_sf"/>
</dbReference>
<dbReference type="VEuPathDB" id="TriTrypDB:TcCL_ESM07320"/>
<dbReference type="PROSITE" id="PS50879">
    <property type="entry name" value="RNASE_H_1"/>
    <property type="match status" value="1"/>
</dbReference>
<feature type="region of interest" description="Disordered" evidence="1">
    <location>
        <begin position="1394"/>
        <end position="1444"/>
    </location>
</feature>
<dbReference type="InterPro" id="IPR002156">
    <property type="entry name" value="RNaseH_domain"/>
</dbReference>
<dbReference type="Proteomes" id="UP000246078">
    <property type="component" value="Unassembled WGS sequence"/>
</dbReference>
<evidence type="ECO:0000259" key="2">
    <source>
        <dbReference type="PROSITE" id="PS50878"/>
    </source>
</evidence>
<dbReference type="VEuPathDB" id="TriTrypDB:TCDM_11097"/>
<dbReference type="VEuPathDB" id="TriTrypDB:Tc_MARK_10271"/>
<dbReference type="EMBL" id="PRFC01000004">
    <property type="protein sequence ID" value="PWV21071.1"/>
    <property type="molecule type" value="Genomic_DNA"/>
</dbReference>
<keyword evidence="4" id="KW-0808">Transferase</keyword>
<dbReference type="VEuPathDB" id="TriTrypDB:TCDM_13308"/>
<dbReference type="SUPFAM" id="SSF56219">
    <property type="entry name" value="DNase I-like"/>
    <property type="match status" value="1"/>
</dbReference>
<dbReference type="Pfam" id="PF03372">
    <property type="entry name" value="Exo_endo_phos"/>
    <property type="match status" value="1"/>
</dbReference>
<dbReference type="Gene3D" id="3.60.10.10">
    <property type="entry name" value="Endonuclease/exonuclease/phosphatase"/>
    <property type="match status" value="1"/>
</dbReference>
<dbReference type="PANTHER" id="PTHR19446">
    <property type="entry name" value="REVERSE TRANSCRIPTASES"/>
    <property type="match status" value="1"/>
</dbReference>
<dbReference type="VEuPathDB" id="TriTrypDB:TcCL_ESM00361"/>
<feature type="domain" description="Reverse transcriptase" evidence="2">
    <location>
        <begin position="553"/>
        <end position="851"/>
    </location>
</feature>
<dbReference type="Pfam" id="PF00078">
    <property type="entry name" value="RVT_1"/>
    <property type="match status" value="1"/>
</dbReference>
<accession>A0A2V2XJS1</accession>
<dbReference type="GO" id="GO:0004523">
    <property type="term" value="F:RNA-DNA hybrid ribonuclease activity"/>
    <property type="evidence" value="ECO:0007669"/>
    <property type="project" value="InterPro"/>
</dbReference>
<dbReference type="VEuPathDB" id="TriTrypDB:TcBrA4_0188560"/>
<keyword evidence="4" id="KW-0548">Nucleotidyltransferase</keyword>
<dbReference type="SUPFAM" id="SSF56672">
    <property type="entry name" value="DNA/RNA polymerases"/>
    <property type="match status" value="1"/>
</dbReference>
<evidence type="ECO:0000256" key="1">
    <source>
        <dbReference type="SAM" id="MobiDB-lite"/>
    </source>
</evidence>
<dbReference type="VEuPathDB" id="TriTrypDB:TCSYLVIO_010757"/>
<dbReference type="InterPro" id="IPR005135">
    <property type="entry name" value="Endo/exonuclease/phosphatase"/>
</dbReference>
<dbReference type="VEuPathDB" id="TriTrypDB:C4B63_150g16"/>
<dbReference type="VEuPathDB" id="TriTrypDB:ECC02_012261"/>
<sequence>MEPFTWLPAERYFYPLLNSIGAYQRYTYRLRAVCDAQRQKLLLSGDIEQHPGPIAVLQMNVSCLTPSKLATLMAQGADIIAIQETWKSSEQIASMHTGDYVLYAQSRIGKGGGVAVLVRKTLRSKRIPLTIPQHDTSLEVVVVQVALDQNRDLIVASAYMRPPPQVTQSFRRLANCLPASSPLLLCGDFNMHHPQWEPFLETSPSEVAAEFLELCTDAGLTLVNTPGEITYARGTRERSCIGLTWSKHLTVPDWSASVSPLSDHYMLTFTLHQAFKDTIPSAPPSAPKFFYSWGKCKWDLFIKDFDAQLPVYDYKKQSTGIKAFTRALITSYRRHCPRGMHKDGPRLWDDTLMEAERMATDSKARYLQSPTPDREAEMQRTRSQFFLLLRERLRNTYLRRISKLNTGEPLAWKYISGRKKASLPSPTSILLGDGQRTYKTARRAANALNRIFLPLHPSHKAVRFSKGINRQSASLNINASSIFGPQNSNKSIFTFTSGFCHCPLDAPFNRTELLAALRNTPYGKAPGPDEVYSEALRHISSKGLRFLLRCINHSWTTGTIPVEWRRATIVPLLKPGKSPELLESYRPISLTSIVSKVAEKMVLKRLLWVWTPHPHQYAYRSMRTTTMQLAHLIHEVEHNRNHYFQVSLPKKSGIGNQLHYRPHRTLLVLVDFSKAFDSIDHRVLSRLLANIPGVNCRRWLRNFLCGRYAKTRVGHRHSDRRPMQRGVPQGSVLGPYLLSLYVHPLLNLLNSFAGVTADMYADDLSIIVKGQSREDAIPTANMVLQKLHAWSQENGLAINPSKCEAAWFTLSTHTESDYDREGRWPLVVAGCQILVMTMGASRTTKLLGMDLDPRLTLNVAATKQCAATLQRISQLRCIAHKEAGPSPHDLRTFVIGYGASKLRYGSELIWAVATDSAKNEMQKTYATLARIASGVPSTVDPESALLETNMPPLHVLCLRARLSIFENTRACQMDWMRRPPPEPPPRAGFRISPLSRDELYAFVDAYTKEYGITESSPREERFFRSSIPPWFAASAHRVTIGVELPIDHSITDEEELIREKRRVSEETLALHSHRSWILATNGGVDVPKSAGVGILLSSLNSSEIIEKASINCGARPCSYRTESRALLLALEKLMIPRIRHRRKTLLVVTDSQSLLAALNKGPLSHTDWTEDQIWQRLLTLMRAGWSVQLQFCYEHRGVHANEPADQHATQNTATGQHTEHGIAPIRHTDLLSCINTKLTNNWRSTMHQDTHHYLLGGTRPSDPGGKHIITQEALDQQERIHTAREGCGESELWGRLYWTVRDCTNQRRFRNISPEQSAFMRSNDPTAPGRKLFPRRQGRPTHRLWRDGPPHSIERRNARTVTPHWWDTRTTSVTVGAFIRNILHRFPTSTAIAATWSSPHKKGTAPHRNRRAHNPDADRHRSSTARRQSLLPQDQPASTSATISPQKTLHHLLLECTDALAVRQRLGIKKDLRTESFSQWQLPHSRKLMSLLDHLLGTLMTSCG</sequence>
<dbReference type="GO" id="GO:0003964">
    <property type="term" value="F:RNA-directed DNA polymerase activity"/>
    <property type="evidence" value="ECO:0007669"/>
    <property type="project" value="UniProtKB-KW"/>
</dbReference>
<dbReference type="VEuPathDB" id="TriTrypDB:TcCL_ESM11437"/>
<dbReference type="VEuPathDB" id="TriTrypDB:C3747_4g431"/>
<dbReference type="SUPFAM" id="SSF53098">
    <property type="entry name" value="Ribonuclease H-like"/>
    <property type="match status" value="1"/>
</dbReference>
<feature type="compositionally biased region" description="Basic and acidic residues" evidence="1">
    <location>
        <begin position="1344"/>
        <end position="1354"/>
    </location>
</feature>
<proteinExistence type="predicted"/>
<dbReference type="PROSITE" id="PS50878">
    <property type="entry name" value="RT_POL"/>
    <property type="match status" value="1"/>
</dbReference>
<evidence type="ECO:0000313" key="5">
    <source>
        <dbReference type="Proteomes" id="UP000246078"/>
    </source>
</evidence>
<dbReference type="InterPro" id="IPR000477">
    <property type="entry name" value="RT_dom"/>
</dbReference>
<evidence type="ECO:0000313" key="4">
    <source>
        <dbReference type="EMBL" id="PWV21071.1"/>
    </source>
</evidence>
<dbReference type="InterPro" id="IPR036397">
    <property type="entry name" value="RNaseH_sf"/>
</dbReference>
<gene>
    <name evidence="4" type="ORF">C3747_4g431</name>
</gene>
<dbReference type="VEuPathDB" id="TriTrypDB:TcYC6_0101140"/>
<organism evidence="4 5">
    <name type="scientific">Trypanosoma cruzi</name>
    <dbReference type="NCBI Taxonomy" id="5693"/>
    <lineage>
        <taxon>Eukaryota</taxon>
        <taxon>Discoba</taxon>
        <taxon>Euglenozoa</taxon>
        <taxon>Kinetoplastea</taxon>
        <taxon>Metakinetoplastina</taxon>
        <taxon>Trypanosomatida</taxon>
        <taxon>Trypanosomatidae</taxon>
        <taxon>Trypanosoma</taxon>
        <taxon>Schizotrypanum</taxon>
    </lineage>
</organism>
<dbReference type="VEuPathDB" id="TriTrypDB:TCDM_11619"/>
<evidence type="ECO:0000259" key="3">
    <source>
        <dbReference type="PROSITE" id="PS50879"/>
    </source>
</evidence>
<dbReference type="VEuPathDB" id="TriTrypDB:TcG_10000"/>
<dbReference type="Gene3D" id="3.30.420.10">
    <property type="entry name" value="Ribonuclease H-like superfamily/Ribonuclease H"/>
    <property type="match status" value="1"/>
</dbReference>
<protein>
    <submittedName>
        <fullName evidence="4">Putative Reverse transcriptase (RNA-dependent DNA polymerase)/RNase H</fullName>
    </submittedName>
</protein>
<feature type="compositionally biased region" description="Basic residues" evidence="1">
    <location>
        <begin position="1332"/>
        <end position="1343"/>
    </location>
</feature>
<keyword evidence="4" id="KW-0695">RNA-directed DNA polymerase</keyword>
<dbReference type="InterPro" id="IPR012337">
    <property type="entry name" value="RNaseH-like_sf"/>
</dbReference>